<feature type="domain" description="hAT-like transposase RNase-H fold" evidence="3">
    <location>
        <begin position="300"/>
        <end position="395"/>
    </location>
</feature>
<dbReference type="Proteomes" id="UP000266723">
    <property type="component" value="Unassembled WGS sequence"/>
</dbReference>
<feature type="region of interest" description="Disordered" evidence="1">
    <location>
        <begin position="1"/>
        <end position="36"/>
    </location>
</feature>
<dbReference type="Pfam" id="PF14372">
    <property type="entry name" value="hAT-like_RNase-H"/>
    <property type="match status" value="1"/>
</dbReference>
<evidence type="ECO:0000313" key="4">
    <source>
        <dbReference type="EMBL" id="KAF3549467.1"/>
    </source>
</evidence>
<dbReference type="InterPro" id="IPR012337">
    <property type="entry name" value="RNaseH-like_sf"/>
</dbReference>
<evidence type="ECO:0000259" key="2">
    <source>
        <dbReference type="Pfam" id="PF05699"/>
    </source>
</evidence>
<evidence type="ECO:0008006" key="6">
    <source>
        <dbReference type="Google" id="ProtNLM"/>
    </source>
</evidence>
<dbReference type="InterPro" id="IPR008906">
    <property type="entry name" value="HATC_C_dom"/>
</dbReference>
<feature type="domain" description="HAT C-terminal dimerisation" evidence="2">
    <location>
        <begin position="456"/>
        <end position="537"/>
    </location>
</feature>
<feature type="compositionally biased region" description="Basic and acidic residues" evidence="1">
    <location>
        <begin position="1"/>
        <end position="25"/>
    </location>
</feature>
<sequence>MKKKQKLDGSVDDDKHKHVVDSPPHEEEEEEEDEEVVEKHRYRSMAKVAIGYSINPTVENSTITEMVHIVCPTFTLDTSKLQNAILELYQEGKEKIKNFLKDAQGKLTLSCDWMVLGDWKWTSEVDFKMSKCILAYHPHSPEDMKVKDVYVDSLKNVVTDYEIESKVSTLLVPNNLDLGFDGFSKWIEERGPNVFLIYCCSDILRLMVDDMYKDIRMSWLMDRVRILLGWESDGRLYPTHWTYTLDKLQKAVDMEAKDVFEEEKYDYYDHPSDEEWVRIRTFCKLTGCIYKVAKELFDGEYPTANVYFHLLVELRLMLNQEVKNGDGEYFLGKAKEILERFDKYWDEMFLVLVTASVLDPRFKLKYLDFYCLKNSDDGSKGEAVVAYLRSLYSRYGASEIRPLPERLPAPRCFMYMFEDELEEEEEKKPDGYGDFAFFQEYLKFEGCCSREFHESELDSYFKEPVLEWSKDFDALDWWRNESSQYPILSRVARDILSVPISRGTSTRAYVADKRECPEFIVALEGKLLNAMMCGESWPATLIWPSRYFET</sequence>
<protein>
    <recommendedName>
        <fullName evidence="6">HAT C-terminal dimerisation domain-containing protein</fullName>
    </recommendedName>
</protein>
<dbReference type="Pfam" id="PF05699">
    <property type="entry name" value="Dimer_Tnp_hAT"/>
    <property type="match status" value="1"/>
</dbReference>
<evidence type="ECO:0000313" key="5">
    <source>
        <dbReference type="Proteomes" id="UP000266723"/>
    </source>
</evidence>
<evidence type="ECO:0000256" key="1">
    <source>
        <dbReference type="SAM" id="MobiDB-lite"/>
    </source>
</evidence>
<dbReference type="PANTHER" id="PTHR23272">
    <property type="entry name" value="BED FINGER-RELATED"/>
    <property type="match status" value="1"/>
</dbReference>
<dbReference type="EMBL" id="QGKV02000832">
    <property type="protein sequence ID" value="KAF3549467.1"/>
    <property type="molecule type" value="Genomic_DNA"/>
</dbReference>
<gene>
    <name evidence="4" type="ORF">DY000_02004424</name>
</gene>
<accession>A0ABQ7CED9</accession>
<reference evidence="4 5" key="1">
    <citation type="journal article" date="2020" name="BMC Genomics">
        <title>Intraspecific diversification of the crop wild relative Brassica cretica Lam. using demographic model selection.</title>
        <authorList>
            <person name="Kioukis A."/>
            <person name="Michalopoulou V.A."/>
            <person name="Briers L."/>
            <person name="Pirintsos S."/>
            <person name="Studholme D.J."/>
            <person name="Pavlidis P."/>
            <person name="Sarris P.F."/>
        </authorList>
    </citation>
    <scope>NUCLEOTIDE SEQUENCE [LARGE SCALE GENOMIC DNA]</scope>
    <source>
        <strain evidence="5">cv. PFS-1207/04</strain>
    </source>
</reference>
<name>A0ABQ7CED9_BRACR</name>
<evidence type="ECO:0000259" key="3">
    <source>
        <dbReference type="Pfam" id="PF14372"/>
    </source>
</evidence>
<organism evidence="4 5">
    <name type="scientific">Brassica cretica</name>
    <name type="common">Mustard</name>
    <dbReference type="NCBI Taxonomy" id="69181"/>
    <lineage>
        <taxon>Eukaryota</taxon>
        <taxon>Viridiplantae</taxon>
        <taxon>Streptophyta</taxon>
        <taxon>Embryophyta</taxon>
        <taxon>Tracheophyta</taxon>
        <taxon>Spermatophyta</taxon>
        <taxon>Magnoliopsida</taxon>
        <taxon>eudicotyledons</taxon>
        <taxon>Gunneridae</taxon>
        <taxon>Pentapetalae</taxon>
        <taxon>rosids</taxon>
        <taxon>malvids</taxon>
        <taxon>Brassicales</taxon>
        <taxon>Brassicaceae</taxon>
        <taxon>Brassiceae</taxon>
        <taxon>Brassica</taxon>
    </lineage>
</organism>
<dbReference type="PANTHER" id="PTHR23272:SF135">
    <property type="entry name" value="ZINC FINGER BED DOMAIN-CONTAINING PROTEIN DAYSLEEPER-LIKE"/>
    <property type="match status" value="1"/>
</dbReference>
<feature type="compositionally biased region" description="Acidic residues" evidence="1">
    <location>
        <begin position="26"/>
        <end position="36"/>
    </location>
</feature>
<dbReference type="SUPFAM" id="SSF53098">
    <property type="entry name" value="Ribonuclease H-like"/>
    <property type="match status" value="1"/>
</dbReference>
<keyword evidence="5" id="KW-1185">Reference proteome</keyword>
<comment type="caution">
    <text evidence="4">The sequence shown here is derived from an EMBL/GenBank/DDBJ whole genome shotgun (WGS) entry which is preliminary data.</text>
</comment>
<proteinExistence type="predicted"/>
<dbReference type="InterPro" id="IPR025525">
    <property type="entry name" value="hAT-like_transposase_RNase-H"/>
</dbReference>